<gene>
    <name evidence="2" type="ORF">GCK32_013399</name>
</gene>
<keyword evidence="3" id="KW-1185">Reference proteome</keyword>
<sequence length="278" mass="30417">SVSPVISGTVRSASAESEESSALNGFESSERAVLSTSSRAQRLTSEIVWDSGRVAQSGEHEEKQDITESISVETDDETWTAATSETGTLANVAENKAAAETEFTKCPARAAQMRQVFQNKGSKSVTGYDGIKLDKAHEDEQENGQLRACEKQAARTTSIPDQPPAGKSATCLVGESANITSRAEFKRFSAPMTFSVSSSEREDSDDEYALNRVFELYKGARRCSKKVSSRKKDMDLFVTMAMANAGRLLIENPETEEEKRIAKEFLSLSDTKSWFAHV</sequence>
<accession>A0AAN8FD63</accession>
<evidence type="ECO:0000313" key="3">
    <source>
        <dbReference type="Proteomes" id="UP001331761"/>
    </source>
</evidence>
<feature type="compositionally biased region" description="Polar residues" evidence="1">
    <location>
        <begin position="1"/>
        <end position="11"/>
    </location>
</feature>
<dbReference type="Proteomes" id="UP001331761">
    <property type="component" value="Unassembled WGS sequence"/>
</dbReference>
<protein>
    <submittedName>
        <fullName evidence="2">Uncharacterized protein</fullName>
    </submittedName>
</protein>
<reference evidence="2 3" key="1">
    <citation type="submission" date="2019-10" db="EMBL/GenBank/DDBJ databases">
        <title>Assembly and Annotation for the nematode Trichostrongylus colubriformis.</title>
        <authorList>
            <person name="Martin J."/>
        </authorList>
    </citation>
    <scope>NUCLEOTIDE SEQUENCE [LARGE SCALE GENOMIC DNA]</scope>
    <source>
        <strain evidence="2">G859</strain>
        <tissue evidence="2">Whole worm</tissue>
    </source>
</reference>
<evidence type="ECO:0000313" key="2">
    <source>
        <dbReference type="EMBL" id="KAK5977220.1"/>
    </source>
</evidence>
<dbReference type="EMBL" id="WIXE01010896">
    <property type="protein sequence ID" value="KAK5977220.1"/>
    <property type="molecule type" value="Genomic_DNA"/>
</dbReference>
<name>A0AAN8FD63_TRICO</name>
<evidence type="ECO:0000256" key="1">
    <source>
        <dbReference type="SAM" id="MobiDB-lite"/>
    </source>
</evidence>
<comment type="caution">
    <text evidence="2">The sequence shown here is derived from an EMBL/GenBank/DDBJ whole genome shotgun (WGS) entry which is preliminary data.</text>
</comment>
<organism evidence="2 3">
    <name type="scientific">Trichostrongylus colubriformis</name>
    <name type="common">Black scour worm</name>
    <dbReference type="NCBI Taxonomy" id="6319"/>
    <lineage>
        <taxon>Eukaryota</taxon>
        <taxon>Metazoa</taxon>
        <taxon>Ecdysozoa</taxon>
        <taxon>Nematoda</taxon>
        <taxon>Chromadorea</taxon>
        <taxon>Rhabditida</taxon>
        <taxon>Rhabditina</taxon>
        <taxon>Rhabditomorpha</taxon>
        <taxon>Strongyloidea</taxon>
        <taxon>Trichostrongylidae</taxon>
        <taxon>Trichostrongylus</taxon>
    </lineage>
</organism>
<dbReference type="AlphaFoldDB" id="A0AAN8FD63"/>
<feature type="non-terminal residue" evidence="2">
    <location>
        <position position="1"/>
    </location>
</feature>
<feature type="region of interest" description="Disordered" evidence="1">
    <location>
        <begin position="1"/>
        <end position="38"/>
    </location>
</feature>
<proteinExistence type="predicted"/>
<feature type="region of interest" description="Disordered" evidence="1">
    <location>
        <begin position="53"/>
        <end position="87"/>
    </location>
</feature>